<dbReference type="EMBL" id="DTBX01000136">
    <property type="protein sequence ID" value="HGQ55591.1"/>
    <property type="molecule type" value="Genomic_DNA"/>
</dbReference>
<comment type="similarity">
    <text evidence="1">Belongs to the class-I fumarase family.</text>
</comment>
<keyword evidence="2 4" id="KW-0456">Lyase</keyword>
<feature type="domain" description="Fe-S hydro-lyase tartrate dehydratase beta-type catalytic" evidence="3">
    <location>
        <begin position="9"/>
        <end position="175"/>
    </location>
</feature>
<dbReference type="InterPro" id="IPR036660">
    <property type="entry name" value="Fe-S_hydroAse_TtdB_cat_sf"/>
</dbReference>
<evidence type="ECO:0000313" key="4">
    <source>
        <dbReference type="EMBL" id="HGQ55591.1"/>
    </source>
</evidence>
<dbReference type="AlphaFoldDB" id="A0A7V4CIE2"/>
<accession>A0A7V4CIE2</accession>
<dbReference type="PANTHER" id="PTHR43351">
    <property type="entry name" value="L(+)-TARTRATE DEHYDRATASE SUBUNIT BETA"/>
    <property type="match status" value="1"/>
</dbReference>
<reference evidence="4" key="1">
    <citation type="journal article" date="2020" name="mSystems">
        <title>Genome- and Community-Level Interaction Insights into Carbon Utilization and Element Cycling Functions of Hydrothermarchaeota in Hydrothermal Sediment.</title>
        <authorList>
            <person name="Zhou Z."/>
            <person name="Liu Y."/>
            <person name="Xu W."/>
            <person name="Pan J."/>
            <person name="Luo Z.H."/>
            <person name="Li M."/>
        </authorList>
    </citation>
    <scope>NUCLEOTIDE SEQUENCE [LARGE SCALE GENOMIC DNA]</scope>
    <source>
        <strain evidence="4">SpSt-655</strain>
    </source>
</reference>
<dbReference type="NCBIfam" id="NF005310">
    <property type="entry name" value="PRK06842.1"/>
    <property type="match status" value="1"/>
</dbReference>
<evidence type="ECO:0000256" key="1">
    <source>
        <dbReference type="ARBA" id="ARBA00008876"/>
    </source>
</evidence>
<dbReference type="NCBIfam" id="TIGR00723">
    <property type="entry name" value="ttdB_fumA_fumB"/>
    <property type="match status" value="1"/>
</dbReference>
<dbReference type="Pfam" id="PF05683">
    <property type="entry name" value="Fumerase_C"/>
    <property type="match status" value="1"/>
</dbReference>
<dbReference type="PANTHER" id="PTHR43351:SF2">
    <property type="entry name" value="L(+)-TARTRATE DEHYDRATASE SUBUNIT BETA-RELATED"/>
    <property type="match status" value="1"/>
</dbReference>
<comment type="caution">
    <text evidence="4">The sequence shown here is derived from an EMBL/GenBank/DDBJ whole genome shotgun (WGS) entry which is preliminary data.</text>
</comment>
<sequence length="184" mass="19944">MEVKRIVTPLTDEIVENLKAGDQVLINGVIYSARDLAHKRLVEAIEKKEKLPFELKGAIIYYVGPAPAKPGYPIGPAGPTTSGRMDPYTPILLANGLKGMIGKGNRSEAVKKAMMQYKGVYFGAIGGVAALTMKKIKSAKIIAYEDLGPEAISELVVEDFPVIVINDIYGNDLYEMGVKKYAKA</sequence>
<gene>
    <name evidence="4" type="ORF">ENU28_03905</name>
</gene>
<dbReference type="GO" id="GO:0016836">
    <property type="term" value="F:hydro-lyase activity"/>
    <property type="evidence" value="ECO:0007669"/>
    <property type="project" value="InterPro"/>
</dbReference>
<dbReference type="Gene3D" id="3.20.130.10">
    <property type="entry name" value="Fe-S hydro-lyase, tartrate dehydratase beta-type, catalytic domain"/>
    <property type="match status" value="1"/>
</dbReference>
<evidence type="ECO:0000256" key="2">
    <source>
        <dbReference type="ARBA" id="ARBA00023239"/>
    </source>
</evidence>
<protein>
    <submittedName>
        <fullName evidence="4">Fe-S-containing hydro-lyase</fullName>
    </submittedName>
</protein>
<dbReference type="InterPro" id="IPR004647">
    <property type="entry name" value="Fe-S_hydro-lyase_TtdB-typ_cat"/>
</dbReference>
<proteinExistence type="inferred from homology"/>
<organism evidence="4">
    <name type="scientific">candidate division WOR-3 bacterium</name>
    <dbReference type="NCBI Taxonomy" id="2052148"/>
    <lineage>
        <taxon>Bacteria</taxon>
        <taxon>Bacteria division WOR-3</taxon>
    </lineage>
</organism>
<name>A0A7V4CIE2_UNCW3</name>
<evidence type="ECO:0000259" key="3">
    <source>
        <dbReference type="Pfam" id="PF05683"/>
    </source>
</evidence>
<dbReference type="SUPFAM" id="SSF117457">
    <property type="entry name" value="FumA C-terminal domain-like"/>
    <property type="match status" value="1"/>
</dbReference>